<dbReference type="InterPro" id="IPR050090">
    <property type="entry name" value="Tyrosine_recombinase_XerCD"/>
</dbReference>
<dbReference type="Gene3D" id="1.10.443.10">
    <property type="entry name" value="Intergrase catalytic core"/>
    <property type="match status" value="1"/>
</dbReference>
<evidence type="ECO:0000259" key="5">
    <source>
        <dbReference type="PROSITE" id="PS51898"/>
    </source>
</evidence>
<evidence type="ECO:0000256" key="2">
    <source>
        <dbReference type="ARBA" id="ARBA00022908"/>
    </source>
</evidence>
<dbReference type="InterPro" id="IPR013762">
    <property type="entry name" value="Integrase-like_cat_sf"/>
</dbReference>
<dbReference type="Pfam" id="PF00589">
    <property type="entry name" value="Phage_integrase"/>
    <property type="match status" value="1"/>
</dbReference>
<evidence type="ECO:0000256" key="3">
    <source>
        <dbReference type="ARBA" id="ARBA00023125"/>
    </source>
</evidence>
<protein>
    <submittedName>
        <fullName evidence="6">Tyrosine recombinase XerC</fullName>
    </submittedName>
</protein>
<gene>
    <name evidence="6" type="primary">xerC_4</name>
    <name evidence="6" type="ORF">PS847_03187</name>
</gene>
<dbReference type="GO" id="GO:0015074">
    <property type="term" value="P:DNA integration"/>
    <property type="evidence" value="ECO:0007669"/>
    <property type="project" value="UniProtKB-KW"/>
</dbReference>
<keyword evidence="2" id="KW-0229">DNA integration</keyword>
<organism evidence="6 7">
    <name type="scientific">Pseudomonas fluorescens</name>
    <dbReference type="NCBI Taxonomy" id="294"/>
    <lineage>
        <taxon>Bacteria</taxon>
        <taxon>Pseudomonadati</taxon>
        <taxon>Pseudomonadota</taxon>
        <taxon>Gammaproteobacteria</taxon>
        <taxon>Pseudomonadales</taxon>
        <taxon>Pseudomonadaceae</taxon>
        <taxon>Pseudomonas</taxon>
    </lineage>
</organism>
<accession>A0A5E7L7S7</accession>
<reference evidence="6 7" key="1">
    <citation type="submission" date="2019-09" db="EMBL/GenBank/DDBJ databases">
        <authorList>
            <person name="Chandra G."/>
            <person name="Truman W A."/>
        </authorList>
    </citation>
    <scope>NUCLEOTIDE SEQUENCE [LARGE SCALE GENOMIC DNA]</scope>
    <source>
        <strain evidence="6">PS847</strain>
    </source>
</reference>
<dbReference type="PANTHER" id="PTHR30349:SF41">
    <property type="entry name" value="INTEGRASE_RECOMBINASE PROTEIN MJ0367-RELATED"/>
    <property type="match status" value="1"/>
</dbReference>
<dbReference type="PROSITE" id="PS51898">
    <property type="entry name" value="TYR_RECOMBINASE"/>
    <property type="match status" value="1"/>
</dbReference>
<keyword evidence="3" id="KW-0238">DNA-binding</keyword>
<evidence type="ECO:0000313" key="6">
    <source>
        <dbReference type="EMBL" id="VVP08223.1"/>
    </source>
</evidence>
<proteinExistence type="inferred from homology"/>
<evidence type="ECO:0000256" key="4">
    <source>
        <dbReference type="ARBA" id="ARBA00023172"/>
    </source>
</evidence>
<comment type="similarity">
    <text evidence="1">Belongs to the 'phage' integrase family.</text>
</comment>
<sequence length="394" mass="44241">MLNEDGQRVTGQPSVTAVGLFDLNERLVPLPSEYLSRAVQSARLALESAETYGRNIGYLLEYLKATPLFKTSSYDEILLSITQQGIAKYFVHLREVEGLTSTTIRNRDGCYMALFNDFLCVGQKHLPAPRLDNPYAGGFISPAPKKNLVTPCSLQDLKFLIQSTVSERERCLVQTIFDAGLRRSEVGRVTLGAVNKALGFSRANFVAEDEADWVHPDYCPLYVDGSKGRGNESKPRYSIVSKATLERIKRYHATPLYRKYARRYESADATPCFFNSEGGPFNADAISKLLERLSNRAIKNRRIERTIAPHKLRHGHAYEILSSPDLGNSYLDNLIRAQMSLGHERNTTTEVYTRIPQDIFRMLNPATGEIPTKAKNMADLVAETSLKIRLGDKK</sequence>
<name>A0A5E7L7S7_PSEFL</name>
<dbReference type="EMBL" id="CABVIC010000003">
    <property type="protein sequence ID" value="VVP08223.1"/>
    <property type="molecule type" value="Genomic_DNA"/>
</dbReference>
<dbReference type="AlphaFoldDB" id="A0A5E7L7S7"/>
<dbReference type="PANTHER" id="PTHR30349">
    <property type="entry name" value="PHAGE INTEGRASE-RELATED"/>
    <property type="match status" value="1"/>
</dbReference>
<dbReference type="InterPro" id="IPR011010">
    <property type="entry name" value="DNA_brk_join_enz"/>
</dbReference>
<dbReference type="Proteomes" id="UP000326067">
    <property type="component" value="Unassembled WGS sequence"/>
</dbReference>
<evidence type="ECO:0000256" key="1">
    <source>
        <dbReference type="ARBA" id="ARBA00008857"/>
    </source>
</evidence>
<dbReference type="InterPro" id="IPR002104">
    <property type="entry name" value="Integrase_catalytic"/>
</dbReference>
<keyword evidence="4" id="KW-0233">DNA recombination</keyword>
<dbReference type="GO" id="GO:0003677">
    <property type="term" value="F:DNA binding"/>
    <property type="evidence" value="ECO:0007669"/>
    <property type="project" value="UniProtKB-KW"/>
</dbReference>
<evidence type="ECO:0000313" key="7">
    <source>
        <dbReference type="Proteomes" id="UP000326067"/>
    </source>
</evidence>
<dbReference type="GO" id="GO:0006310">
    <property type="term" value="P:DNA recombination"/>
    <property type="evidence" value="ECO:0007669"/>
    <property type="project" value="UniProtKB-KW"/>
</dbReference>
<dbReference type="SUPFAM" id="SSF56349">
    <property type="entry name" value="DNA breaking-rejoining enzymes"/>
    <property type="match status" value="1"/>
</dbReference>
<feature type="domain" description="Tyr recombinase" evidence="5">
    <location>
        <begin position="147"/>
        <end position="367"/>
    </location>
</feature>